<dbReference type="EMBL" id="JAAGOA010000026">
    <property type="protein sequence ID" value="NEE03791.1"/>
    <property type="molecule type" value="Genomic_DNA"/>
</dbReference>
<dbReference type="Proteomes" id="UP000475214">
    <property type="component" value="Unassembled WGS sequence"/>
</dbReference>
<reference evidence="2 3" key="1">
    <citation type="submission" date="2020-02" db="EMBL/GenBank/DDBJ databases">
        <authorList>
            <person name="Li X.-J."/>
            <person name="Han X.-M."/>
        </authorList>
    </citation>
    <scope>NUCLEOTIDE SEQUENCE [LARGE SCALE GENOMIC DNA]</scope>
    <source>
        <strain evidence="2 3">CCTCC AB 2017055</strain>
    </source>
</reference>
<name>A0A6L9SHH7_9ACTN</name>
<sequence length="41" mass="4796">NAKIRAFIDGWNDRCHPFVWTKTADEILKKANRQPTSNTDH</sequence>
<dbReference type="AlphaFoldDB" id="A0A6L9SHH7"/>
<keyword evidence="3" id="KW-1185">Reference proteome</keyword>
<dbReference type="EMBL" id="JAAGOA010000037">
    <property type="protein sequence ID" value="NEE04583.1"/>
    <property type="molecule type" value="Genomic_DNA"/>
</dbReference>
<comment type="caution">
    <text evidence="2">The sequence shown here is derived from an EMBL/GenBank/DDBJ whole genome shotgun (WGS) entry which is preliminary data.</text>
</comment>
<accession>A0A6L9SHH7</accession>
<feature type="non-terminal residue" evidence="2">
    <location>
        <position position="1"/>
    </location>
</feature>
<evidence type="ECO:0000313" key="1">
    <source>
        <dbReference type="EMBL" id="NEE03791.1"/>
    </source>
</evidence>
<gene>
    <name evidence="1" type="ORF">G1H10_26840</name>
    <name evidence="2" type="ORF">G1H10_30910</name>
</gene>
<proteinExistence type="predicted"/>
<protein>
    <submittedName>
        <fullName evidence="2">IS630 family transposase</fullName>
    </submittedName>
</protein>
<evidence type="ECO:0000313" key="2">
    <source>
        <dbReference type="EMBL" id="NEE04583.1"/>
    </source>
</evidence>
<organism evidence="2 3">
    <name type="scientific">Phytoactinopolyspora halotolerans</name>
    <dbReference type="NCBI Taxonomy" id="1981512"/>
    <lineage>
        <taxon>Bacteria</taxon>
        <taxon>Bacillati</taxon>
        <taxon>Actinomycetota</taxon>
        <taxon>Actinomycetes</taxon>
        <taxon>Jiangellales</taxon>
        <taxon>Jiangellaceae</taxon>
        <taxon>Phytoactinopolyspora</taxon>
    </lineage>
</organism>
<evidence type="ECO:0000313" key="3">
    <source>
        <dbReference type="Proteomes" id="UP000475214"/>
    </source>
</evidence>